<name>A0A873WE63_9CAUD</name>
<dbReference type="InterPro" id="IPR057369">
    <property type="entry name" value="VG15"/>
</dbReference>
<protein>
    <recommendedName>
        <fullName evidence="3">Capsid maturation protease</fullName>
    </recommendedName>
</protein>
<sequence length="272" mass="30972">MTQADYDRASRDFYNEQVRISAGLINSVLRWWRTLSWRAVQTDSDALWETYRDMVSDARGRSHEAGLALHNRAREAAGHTSTFRGGPRDLGAEARQAATSFFVQTTPVTREIQRGRLDDPEFLAELDDLMTRAGTNLARDGGRLAEQGGRDALADARENDGDVIGYYRMTDADPCGFCAMLASRGLVYTEARNSARRTRTWLDEQDPDQYHPDCHCQTLPLFEGVSMPEEHRRKADEYKAAWDNTEGSGEAQLKNFRERFDADRRARRANER</sequence>
<organism evidence="1 2">
    <name type="scientific">Streptomyces phage Shaeky</name>
    <dbReference type="NCBI Taxonomy" id="2767586"/>
    <lineage>
        <taxon>Viruses</taxon>
        <taxon>Duplodnaviria</taxon>
        <taxon>Heunggongvirae</taxon>
        <taxon>Uroviricota</taxon>
        <taxon>Caudoviricetes</taxon>
        <taxon>Colingsworthviridae</taxon>
        <taxon>Shaekyvirus</taxon>
        <taxon>Shaekyvirus shaeky</taxon>
    </lineage>
</organism>
<gene>
    <name evidence="1" type="ORF">CPT_Shaeky_003</name>
</gene>
<proteinExistence type="predicted"/>
<evidence type="ECO:0008006" key="3">
    <source>
        <dbReference type="Google" id="ProtNLM"/>
    </source>
</evidence>
<reference evidence="1" key="1">
    <citation type="submission" date="2020-07" db="EMBL/GenBank/DDBJ databases">
        <title>Complete genome sequence of Streptomyces phage Shaeky.</title>
        <authorList>
            <person name="Shodrock S.L."/>
            <person name="Higbee T."/>
            <person name="Clark J.D."/>
            <person name="Hernandez I."/>
            <person name="Liu M."/>
            <person name="Burrowes B."/>
        </authorList>
    </citation>
    <scope>NUCLEOTIDE SEQUENCE</scope>
</reference>
<evidence type="ECO:0000313" key="1">
    <source>
        <dbReference type="EMBL" id="QPB09690.1"/>
    </source>
</evidence>
<dbReference type="Pfam" id="PF25310">
    <property type="entry name" value="VG15"/>
    <property type="match status" value="1"/>
</dbReference>
<keyword evidence="2" id="KW-1185">Reference proteome</keyword>
<dbReference type="EMBL" id="MT701595">
    <property type="protein sequence ID" value="QPB09690.1"/>
    <property type="molecule type" value="Genomic_DNA"/>
</dbReference>
<dbReference type="Proteomes" id="UP000663581">
    <property type="component" value="Segment"/>
</dbReference>
<evidence type="ECO:0000313" key="2">
    <source>
        <dbReference type="Proteomes" id="UP000663581"/>
    </source>
</evidence>
<accession>A0A873WE63</accession>